<evidence type="ECO:0000313" key="2">
    <source>
        <dbReference type="EMBL" id="CAI8611600.1"/>
    </source>
</evidence>
<organism evidence="2 3">
    <name type="scientific">Vicia faba</name>
    <name type="common">Broad bean</name>
    <name type="synonym">Faba vulgaris</name>
    <dbReference type="NCBI Taxonomy" id="3906"/>
    <lineage>
        <taxon>Eukaryota</taxon>
        <taxon>Viridiplantae</taxon>
        <taxon>Streptophyta</taxon>
        <taxon>Embryophyta</taxon>
        <taxon>Tracheophyta</taxon>
        <taxon>Spermatophyta</taxon>
        <taxon>Magnoliopsida</taxon>
        <taxon>eudicotyledons</taxon>
        <taxon>Gunneridae</taxon>
        <taxon>Pentapetalae</taxon>
        <taxon>rosids</taxon>
        <taxon>fabids</taxon>
        <taxon>Fabales</taxon>
        <taxon>Fabaceae</taxon>
        <taxon>Papilionoideae</taxon>
        <taxon>50 kb inversion clade</taxon>
        <taxon>NPAAA clade</taxon>
        <taxon>Hologalegina</taxon>
        <taxon>IRL clade</taxon>
        <taxon>Fabeae</taxon>
        <taxon>Vicia</taxon>
    </lineage>
</organism>
<dbReference type="Proteomes" id="UP001157006">
    <property type="component" value="Chromosome 4"/>
</dbReference>
<name>A0AAV1AMI6_VICFA</name>
<evidence type="ECO:0000256" key="1">
    <source>
        <dbReference type="SAM" id="Phobius"/>
    </source>
</evidence>
<reference evidence="2 3" key="1">
    <citation type="submission" date="2023-01" db="EMBL/GenBank/DDBJ databases">
        <authorList>
            <person name="Kreplak J."/>
        </authorList>
    </citation>
    <scope>NUCLEOTIDE SEQUENCE [LARGE SCALE GENOMIC DNA]</scope>
</reference>
<evidence type="ECO:0000313" key="3">
    <source>
        <dbReference type="Proteomes" id="UP001157006"/>
    </source>
</evidence>
<proteinExistence type="predicted"/>
<keyword evidence="1" id="KW-0812">Transmembrane</keyword>
<accession>A0AAV1AMI6</accession>
<keyword evidence="1" id="KW-0472">Membrane</keyword>
<dbReference type="AlphaFoldDB" id="A0AAV1AMI6"/>
<dbReference type="EMBL" id="OX451739">
    <property type="protein sequence ID" value="CAI8611600.1"/>
    <property type="molecule type" value="Genomic_DNA"/>
</dbReference>
<protein>
    <submittedName>
        <fullName evidence="2">Uncharacterized protein</fullName>
    </submittedName>
</protein>
<keyword evidence="1" id="KW-1133">Transmembrane helix</keyword>
<sequence length="118" mass="13914">MYQLLLNSSLILPTFLLLSSCLLEFWNGMNMVLVLRNLKQDLKLFVAFSYEHKYVLISSISSLFFHVLMNDVANTPLISFFFHVLYGDVVGMEKLGFRELWRFVEDNGEKDFEKYKEN</sequence>
<keyword evidence="3" id="KW-1185">Reference proteome</keyword>
<gene>
    <name evidence="2" type="ORF">VFH_IV237760</name>
</gene>
<feature type="transmembrane region" description="Helical" evidence="1">
    <location>
        <begin position="12"/>
        <end position="35"/>
    </location>
</feature>